<evidence type="ECO:0000256" key="5">
    <source>
        <dbReference type="ARBA" id="ARBA00023002"/>
    </source>
</evidence>
<dbReference type="HOGENOM" id="CLU_2120825_0_0_1"/>
<evidence type="ECO:0000256" key="1">
    <source>
        <dbReference type="ARBA" id="ARBA00001974"/>
    </source>
</evidence>
<dbReference type="InterPro" id="IPR000172">
    <property type="entry name" value="GMC_OxRdtase_N"/>
</dbReference>
<dbReference type="VEuPathDB" id="FungiDB:G647_02104"/>
<name>V9DHA5_9EURO</name>
<dbReference type="InterPro" id="IPR036188">
    <property type="entry name" value="FAD/NAD-bd_sf"/>
</dbReference>
<dbReference type="InterPro" id="IPR012132">
    <property type="entry name" value="GMC_OxRdtase"/>
</dbReference>
<gene>
    <name evidence="7" type="ORF">G647_02104</name>
</gene>
<evidence type="ECO:0000313" key="7">
    <source>
        <dbReference type="EMBL" id="ETI25332.1"/>
    </source>
</evidence>
<dbReference type="RefSeq" id="XP_008724677.1">
    <property type="nucleotide sequence ID" value="XM_008726455.1"/>
</dbReference>
<dbReference type="GO" id="GO:0016614">
    <property type="term" value="F:oxidoreductase activity, acting on CH-OH group of donors"/>
    <property type="evidence" value="ECO:0007669"/>
    <property type="project" value="InterPro"/>
</dbReference>
<protein>
    <recommendedName>
        <fullName evidence="6">Glucose-methanol-choline oxidoreductase N-terminal domain-containing protein</fullName>
    </recommendedName>
</protein>
<evidence type="ECO:0000259" key="6">
    <source>
        <dbReference type="Pfam" id="PF00732"/>
    </source>
</evidence>
<accession>V9DHA5</accession>
<evidence type="ECO:0000256" key="3">
    <source>
        <dbReference type="ARBA" id="ARBA00022630"/>
    </source>
</evidence>
<dbReference type="SUPFAM" id="SSF51905">
    <property type="entry name" value="FAD/NAD(P)-binding domain"/>
    <property type="match status" value="1"/>
</dbReference>
<organism evidence="7 8">
    <name type="scientific">Cladophialophora carrionii CBS 160.54</name>
    <dbReference type="NCBI Taxonomy" id="1279043"/>
    <lineage>
        <taxon>Eukaryota</taxon>
        <taxon>Fungi</taxon>
        <taxon>Dikarya</taxon>
        <taxon>Ascomycota</taxon>
        <taxon>Pezizomycotina</taxon>
        <taxon>Eurotiomycetes</taxon>
        <taxon>Chaetothyriomycetidae</taxon>
        <taxon>Chaetothyriales</taxon>
        <taxon>Herpotrichiellaceae</taxon>
        <taxon>Cladophialophora</taxon>
    </lineage>
</organism>
<feature type="domain" description="Glucose-methanol-choline oxidoreductase N-terminal" evidence="6">
    <location>
        <begin position="11"/>
        <end position="110"/>
    </location>
</feature>
<dbReference type="GO" id="GO:0050660">
    <property type="term" value="F:flavin adenine dinucleotide binding"/>
    <property type="evidence" value="ECO:0007669"/>
    <property type="project" value="InterPro"/>
</dbReference>
<dbReference type="Proteomes" id="UP000030678">
    <property type="component" value="Unassembled WGS sequence"/>
</dbReference>
<dbReference type="PANTHER" id="PTHR11552:SF201">
    <property type="entry name" value="GLUCOSE-METHANOL-CHOLINE OXIDOREDUCTASE N-TERMINAL DOMAIN-CONTAINING PROTEIN"/>
    <property type="match status" value="1"/>
</dbReference>
<dbReference type="AlphaFoldDB" id="V9DHA5"/>
<sequence length="114" mass="11918">MGSPSSASNIYDYILVGGGICGLALASRLSRLLPPSDTKQVLVLEPSVDPATVDSEHILSSQTSHLARELRQSYQLTVAPNRNLGGRSATVPMGKGLGGSAAINGGAWTKWLQE</sequence>
<keyword evidence="3" id="KW-0285">Flavoprotein</keyword>
<evidence type="ECO:0000256" key="4">
    <source>
        <dbReference type="ARBA" id="ARBA00022827"/>
    </source>
</evidence>
<comment type="similarity">
    <text evidence="2">Belongs to the GMC oxidoreductase family.</text>
</comment>
<keyword evidence="4" id="KW-0274">FAD</keyword>
<dbReference type="EMBL" id="KB822703">
    <property type="protein sequence ID" value="ETI25332.1"/>
    <property type="molecule type" value="Genomic_DNA"/>
</dbReference>
<dbReference type="Gene3D" id="3.50.50.60">
    <property type="entry name" value="FAD/NAD(P)-binding domain"/>
    <property type="match status" value="1"/>
</dbReference>
<dbReference type="PANTHER" id="PTHR11552">
    <property type="entry name" value="GLUCOSE-METHANOL-CHOLINE GMC OXIDOREDUCTASE"/>
    <property type="match status" value="1"/>
</dbReference>
<dbReference type="GeneID" id="19980597"/>
<reference evidence="7 8" key="1">
    <citation type="submission" date="2013-03" db="EMBL/GenBank/DDBJ databases">
        <title>The Genome Sequence of Cladophialophora carrionii CBS 160.54.</title>
        <authorList>
            <consortium name="The Broad Institute Genomics Platform"/>
            <person name="Cuomo C."/>
            <person name="de Hoog S."/>
            <person name="Gorbushina A."/>
            <person name="Walker B."/>
            <person name="Young S.K."/>
            <person name="Zeng Q."/>
            <person name="Gargeya S."/>
            <person name="Fitzgerald M."/>
            <person name="Haas B."/>
            <person name="Abouelleil A."/>
            <person name="Allen A.W."/>
            <person name="Alvarado L."/>
            <person name="Arachchi H.M."/>
            <person name="Berlin A.M."/>
            <person name="Chapman S.B."/>
            <person name="Gainer-Dewar J."/>
            <person name="Goldberg J."/>
            <person name="Griggs A."/>
            <person name="Gujja S."/>
            <person name="Hansen M."/>
            <person name="Howarth C."/>
            <person name="Imamovic A."/>
            <person name="Ireland A."/>
            <person name="Larimer J."/>
            <person name="McCowan C."/>
            <person name="Murphy C."/>
            <person name="Pearson M."/>
            <person name="Poon T.W."/>
            <person name="Priest M."/>
            <person name="Roberts A."/>
            <person name="Saif S."/>
            <person name="Shea T."/>
            <person name="Sisk P."/>
            <person name="Sykes S."/>
            <person name="Wortman J."/>
            <person name="Nusbaum C."/>
            <person name="Birren B."/>
        </authorList>
    </citation>
    <scope>NUCLEOTIDE SEQUENCE [LARGE SCALE GENOMIC DNA]</scope>
    <source>
        <strain evidence="7 8">CBS 160.54</strain>
    </source>
</reference>
<evidence type="ECO:0000256" key="2">
    <source>
        <dbReference type="ARBA" id="ARBA00010790"/>
    </source>
</evidence>
<keyword evidence="5" id="KW-0560">Oxidoreductase</keyword>
<comment type="cofactor">
    <cofactor evidence="1">
        <name>FAD</name>
        <dbReference type="ChEBI" id="CHEBI:57692"/>
    </cofactor>
</comment>
<proteinExistence type="inferred from homology"/>
<dbReference type="Pfam" id="PF00732">
    <property type="entry name" value="GMC_oxred_N"/>
    <property type="match status" value="1"/>
</dbReference>
<evidence type="ECO:0000313" key="8">
    <source>
        <dbReference type="Proteomes" id="UP000030678"/>
    </source>
</evidence>